<name>A0A8S4SD08_9NEOP</name>
<evidence type="ECO:0000313" key="2">
    <source>
        <dbReference type="Proteomes" id="UP000838756"/>
    </source>
</evidence>
<dbReference type="EMBL" id="CAKXAJ010025990">
    <property type="protein sequence ID" value="CAH2248952.1"/>
    <property type="molecule type" value="Genomic_DNA"/>
</dbReference>
<dbReference type="AlphaFoldDB" id="A0A8S4SD08"/>
<organism evidence="1 2">
    <name type="scientific">Pararge aegeria aegeria</name>
    <dbReference type="NCBI Taxonomy" id="348720"/>
    <lineage>
        <taxon>Eukaryota</taxon>
        <taxon>Metazoa</taxon>
        <taxon>Ecdysozoa</taxon>
        <taxon>Arthropoda</taxon>
        <taxon>Hexapoda</taxon>
        <taxon>Insecta</taxon>
        <taxon>Pterygota</taxon>
        <taxon>Neoptera</taxon>
        <taxon>Endopterygota</taxon>
        <taxon>Lepidoptera</taxon>
        <taxon>Glossata</taxon>
        <taxon>Ditrysia</taxon>
        <taxon>Papilionoidea</taxon>
        <taxon>Nymphalidae</taxon>
        <taxon>Satyrinae</taxon>
        <taxon>Satyrini</taxon>
        <taxon>Parargina</taxon>
        <taxon>Pararge</taxon>
    </lineage>
</organism>
<sequence>MASTVSRLSPLQAPGLRRWACSRLRYVYPMIRHKQPTVMILRHTEHRAQHATAWLVTELRPYLHFVDYDFALL</sequence>
<dbReference type="Proteomes" id="UP000838756">
    <property type="component" value="Unassembled WGS sequence"/>
</dbReference>
<gene>
    <name evidence="1" type="primary">jg17731</name>
    <name evidence="1" type="ORF">PAEG_LOCUS21825</name>
</gene>
<keyword evidence="2" id="KW-1185">Reference proteome</keyword>
<comment type="caution">
    <text evidence="1">The sequence shown here is derived from an EMBL/GenBank/DDBJ whole genome shotgun (WGS) entry which is preliminary data.</text>
</comment>
<protein>
    <submittedName>
        <fullName evidence="1">Jg17731 protein</fullName>
    </submittedName>
</protein>
<accession>A0A8S4SD08</accession>
<proteinExistence type="predicted"/>
<evidence type="ECO:0000313" key="1">
    <source>
        <dbReference type="EMBL" id="CAH2248952.1"/>
    </source>
</evidence>
<reference evidence="1" key="1">
    <citation type="submission" date="2022-03" db="EMBL/GenBank/DDBJ databases">
        <authorList>
            <person name="Lindestad O."/>
        </authorList>
    </citation>
    <scope>NUCLEOTIDE SEQUENCE</scope>
</reference>